<dbReference type="InterPro" id="IPR012951">
    <property type="entry name" value="BBE"/>
</dbReference>
<dbReference type="EMBL" id="SNYO01000001">
    <property type="protein sequence ID" value="TDQ65275.1"/>
    <property type="molecule type" value="Genomic_DNA"/>
</dbReference>
<keyword evidence="8" id="KW-1185">Reference proteome</keyword>
<dbReference type="GO" id="GO:0071949">
    <property type="term" value="F:FAD binding"/>
    <property type="evidence" value="ECO:0007669"/>
    <property type="project" value="InterPro"/>
</dbReference>
<dbReference type="PANTHER" id="PTHR42973">
    <property type="entry name" value="BINDING OXIDOREDUCTASE, PUTATIVE (AFU_ORTHOLOGUE AFUA_1G17690)-RELATED"/>
    <property type="match status" value="1"/>
</dbReference>
<accession>A0A4R6VXJ3</accession>
<protein>
    <submittedName>
        <fullName evidence="7">FAD/FMN-containing dehydrogenase</fullName>
    </submittedName>
</protein>
<dbReference type="AlphaFoldDB" id="A0A4R6VXJ3"/>
<feature type="domain" description="FAD-binding PCMH-type" evidence="6">
    <location>
        <begin position="20"/>
        <end position="189"/>
    </location>
</feature>
<dbReference type="Gene3D" id="3.30.43.10">
    <property type="entry name" value="Uridine Diphospho-n-acetylenolpyruvylglucosamine Reductase, domain 2"/>
    <property type="match status" value="1"/>
</dbReference>
<name>A0A4R6VXJ3_9PSEU</name>
<comment type="similarity">
    <text evidence="2">Belongs to the oxygen-dependent FAD-linked oxidoreductase family.</text>
</comment>
<dbReference type="InterPro" id="IPR036318">
    <property type="entry name" value="FAD-bd_PCMH-like_sf"/>
</dbReference>
<dbReference type="GO" id="GO:0016491">
    <property type="term" value="F:oxidoreductase activity"/>
    <property type="evidence" value="ECO:0007669"/>
    <property type="project" value="UniProtKB-KW"/>
</dbReference>
<evidence type="ECO:0000256" key="4">
    <source>
        <dbReference type="ARBA" id="ARBA00022827"/>
    </source>
</evidence>
<dbReference type="InterPro" id="IPR016169">
    <property type="entry name" value="FAD-bd_PCMH_sub2"/>
</dbReference>
<dbReference type="InterPro" id="IPR050416">
    <property type="entry name" value="FAD-linked_Oxidoreductase"/>
</dbReference>
<organism evidence="7 8">
    <name type="scientific">Actinomycetospora succinea</name>
    <dbReference type="NCBI Taxonomy" id="663603"/>
    <lineage>
        <taxon>Bacteria</taxon>
        <taxon>Bacillati</taxon>
        <taxon>Actinomycetota</taxon>
        <taxon>Actinomycetes</taxon>
        <taxon>Pseudonocardiales</taxon>
        <taxon>Pseudonocardiaceae</taxon>
        <taxon>Actinomycetospora</taxon>
    </lineage>
</organism>
<dbReference type="Gene3D" id="3.30.465.10">
    <property type="match status" value="1"/>
</dbReference>
<proteinExistence type="inferred from homology"/>
<dbReference type="InterPro" id="IPR006093">
    <property type="entry name" value="Oxy_OxRdtase_FAD_BS"/>
</dbReference>
<comment type="cofactor">
    <cofactor evidence="1">
        <name>FAD</name>
        <dbReference type="ChEBI" id="CHEBI:57692"/>
    </cofactor>
</comment>
<dbReference type="PANTHER" id="PTHR42973:SF39">
    <property type="entry name" value="FAD-BINDING PCMH-TYPE DOMAIN-CONTAINING PROTEIN"/>
    <property type="match status" value="1"/>
</dbReference>
<keyword evidence="3" id="KW-0285">Flavoprotein</keyword>
<sequence>MLQAGDDGYEDEFAGFDLAVRQHPAVVVGATGAADVVAAVRGAVAAGLAVGVQATGHGITVPADGDALLITTRRMDGVRVDTDAHTAWIDAGVSWERVLQEAAPHGLAPLVGSAPAVGAVSYTLGGGLGELGRRWGFAADRVRRLDVVTADGVARRVTADDHPDLFWALRGGGGNVGVVTGAEVDLVQLAGVYGGGLFFAGEDAGPVLTALLAAGRDAPDEVTLSIALMTFPDVPAVPGPLRGRWCAHVRVCSSGEPGRCEDVIAPLRAAATPLLDTVRSMPVTDIGTIHNDPVTPLATNSRSRALHRLDEDAVATILRHAGPRTPFLVELRLMGGALARPPAVANAVGHRSAAATVYTTAHPHPDGPTASDTAAEQAFLDDLDAWSDGGALVNFLAGAHVSGADVRAAYDAETWTRLVAIKSAWDPGNVFRINHNVPPTPSRESP</sequence>
<keyword evidence="5" id="KW-0560">Oxidoreductase</keyword>
<evidence type="ECO:0000256" key="1">
    <source>
        <dbReference type="ARBA" id="ARBA00001974"/>
    </source>
</evidence>
<evidence type="ECO:0000256" key="2">
    <source>
        <dbReference type="ARBA" id="ARBA00005466"/>
    </source>
</evidence>
<evidence type="ECO:0000313" key="8">
    <source>
        <dbReference type="Proteomes" id="UP000295705"/>
    </source>
</evidence>
<dbReference type="InterPro" id="IPR016167">
    <property type="entry name" value="FAD-bd_PCMH_sub1"/>
</dbReference>
<dbReference type="SUPFAM" id="SSF56176">
    <property type="entry name" value="FAD-binding/transporter-associated domain-like"/>
    <property type="match status" value="1"/>
</dbReference>
<dbReference type="InterPro" id="IPR006094">
    <property type="entry name" value="Oxid_FAD_bind_N"/>
</dbReference>
<dbReference type="Gene3D" id="3.40.462.20">
    <property type="match status" value="1"/>
</dbReference>
<reference evidence="7 8" key="1">
    <citation type="submission" date="2019-03" db="EMBL/GenBank/DDBJ databases">
        <title>Genomic Encyclopedia of Type Strains, Phase IV (KMG-IV): sequencing the most valuable type-strain genomes for metagenomic binning, comparative biology and taxonomic classification.</title>
        <authorList>
            <person name="Goeker M."/>
        </authorList>
    </citation>
    <scope>NUCLEOTIDE SEQUENCE [LARGE SCALE GENOMIC DNA]</scope>
    <source>
        <strain evidence="7 8">DSM 45775</strain>
    </source>
</reference>
<keyword evidence="4" id="KW-0274">FAD</keyword>
<evidence type="ECO:0000259" key="6">
    <source>
        <dbReference type="PROSITE" id="PS51387"/>
    </source>
</evidence>
<dbReference type="Proteomes" id="UP000295705">
    <property type="component" value="Unassembled WGS sequence"/>
</dbReference>
<dbReference type="Pfam" id="PF01565">
    <property type="entry name" value="FAD_binding_4"/>
    <property type="match status" value="1"/>
</dbReference>
<evidence type="ECO:0000256" key="3">
    <source>
        <dbReference type="ARBA" id="ARBA00022630"/>
    </source>
</evidence>
<gene>
    <name evidence="7" type="ORF">EV188_101525</name>
</gene>
<dbReference type="PROSITE" id="PS00862">
    <property type="entry name" value="OX2_COVAL_FAD"/>
    <property type="match status" value="1"/>
</dbReference>
<evidence type="ECO:0000256" key="5">
    <source>
        <dbReference type="ARBA" id="ARBA00023002"/>
    </source>
</evidence>
<dbReference type="PROSITE" id="PS51387">
    <property type="entry name" value="FAD_PCMH"/>
    <property type="match status" value="1"/>
</dbReference>
<comment type="caution">
    <text evidence="7">The sequence shown here is derived from an EMBL/GenBank/DDBJ whole genome shotgun (WGS) entry which is preliminary data.</text>
</comment>
<evidence type="ECO:0000313" key="7">
    <source>
        <dbReference type="EMBL" id="TDQ65275.1"/>
    </source>
</evidence>
<dbReference type="Pfam" id="PF08031">
    <property type="entry name" value="BBE"/>
    <property type="match status" value="1"/>
</dbReference>
<dbReference type="InterPro" id="IPR016166">
    <property type="entry name" value="FAD-bd_PCMH"/>
</dbReference>